<gene>
    <name evidence="4" type="ORF">COCSUDRAFT_18646</name>
</gene>
<evidence type="ECO:0000313" key="5">
    <source>
        <dbReference type="Proteomes" id="UP000007264"/>
    </source>
</evidence>
<dbReference type="GeneID" id="17038344"/>
<keyword evidence="5" id="KW-1185">Reference proteome</keyword>
<comment type="caution">
    <text evidence="4">The sequence shown here is derived from an EMBL/GenBank/DDBJ whole genome shotgun (WGS) entry which is preliminary data.</text>
</comment>
<dbReference type="EMBL" id="AGSI01000015">
    <property type="protein sequence ID" value="EIE20368.1"/>
    <property type="molecule type" value="Genomic_DNA"/>
</dbReference>
<proteinExistence type="predicted"/>
<dbReference type="GO" id="GO:0009640">
    <property type="term" value="P:photomorphogenesis"/>
    <property type="evidence" value="ECO:0007669"/>
    <property type="project" value="InterPro"/>
</dbReference>
<sequence>LSAFTSDLSKFVRYSKLKVKATLQYGDMMHSADMLCSISFDRDDEYFATAGVSRRIKVYATSDVLESNSAVHCPRLEMASRSKLSCVVWNSYIKHLLLAADYDGCLALWDAETNTCTATFEEHAKRVWSADFSQSDPTRFVSGSDDGTVRLWSIREEAPTAVIDAKANVCSVQFSPVSSHLLAFGSANYRVYLYDLRQMRVPLAVIGCHSKAVSYVRWMDGSHLVSASTDNQLKLWDLAGAGRHSRHQEWRPQNVLTGHTNERNFVGLSVTSDGYIACGSEDNSVYTYTSTLPTPLARHCFSSKEGCADSGEDLAADSHQFVSSVCWSRKGHTLLAANSQGTLKLLELD</sequence>
<feature type="repeat" description="WD" evidence="3">
    <location>
        <begin position="206"/>
        <end position="238"/>
    </location>
</feature>
<dbReference type="Proteomes" id="UP000007264">
    <property type="component" value="Unassembled WGS sequence"/>
</dbReference>
<evidence type="ECO:0000256" key="3">
    <source>
        <dbReference type="PROSITE-ProRule" id="PRU00221"/>
    </source>
</evidence>
<dbReference type="Pfam" id="PF00400">
    <property type="entry name" value="WD40"/>
    <property type="match status" value="3"/>
</dbReference>
<dbReference type="InterPro" id="IPR020472">
    <property type="entry name" value="WD40_PAC1"/>
</dbReference>
<dbReference type="PANTHER" id="PTHR44218:SF6">
    <property type="entry name" value="PROTEIN SUPPRESSOR OF PHYA-105 1"/>
    <property type="match status" value="1"/>
</dbReference>
<dbReference type="PROSITE" id="PS50294">
    <property type="entry name" value="WD_REPEATS_REGION"/>
    <property type="match status" value="2"/>
</dbReference>
<organism evidence="4 5">
    <name type="scientific">Coccomyxa subellipsoidea (strain C-169)</name>
    <name type="common">Green microalga</name>
    <dbReference type="NCBI Taxonomy" id="574566"/>
    <lineage>
        <taxon>Eukaryota</taxon>
        <taxon>Viridiplantae</taxon>
        <taxon>Chlorophyta</taxon>
        <taxon>core chlorophytes</taxon>
        <taxon>Trebouxiophyceae</taxon>
        <taxon>Trebouxiophyceae incertae sedis</taxon>
        <taxon>Coccomyxaceae</taxon>
        <taxon>Coccomyxa</taxon>
        <taxon>Coccomyxa subellipsoidea</taxon>
    </lineage>
</organism>
<dbReference type="InterPro" id="IPR019775">
    <property type="entry name" value="WD40_repeat_CS"/>
</dbReference>
<dbReference type="PROSITE" id="PS00678">
    <property type="entry name" value="WD_REPEATS_1"/>
    <property type="match status" value="1"/>
</dbReference>
<dbReference type="AlphaFoldDB" id="I0YPP9"/>
<feature type="non-terminal residue" evidence="4">
    <location>
        <position position="1"/>
    </location>
</feature>
<dbReference type="InterPro" id="IPR001680">
    <property type="entry name" value="WD40_rpt"/>
</dbReference>
<accession>I0YPP9</accession>
<dbReference type="KEGG" id="csl:COCSUDRAFT_18646"/>
<evidence type="ECO:0000313" key="4">
    <source>
        <dbReference type="EMBL" id="EIE20368.1"/>
    </source>
</evidence>
<dbReference type="InterPro" id="IPR044630">
    <property type="entry name" value="SPA1/2/3/4"/>
</dbReference>
<evidence type="ECO:0000256" key="2">
    <source>
        <dbReference type="ARBA" id="ARBA00022737"/>
    </source>
</evidence>
<feature type="repeat" description="WD" evidence="3">
    <location>
        <begin position="120"/>
        <end position="162"/>
    </location>
</feature>
<dbReference type="STRING" id="574566.I0YPP9"/>
<protein>
    <submittedName>
        <fullName evidence="4">WD40 repeat-like protein</fullName>
    </submittedName>
</protein>
<dbReference type="PANTHER" id="PTHR44218">
    <property type="entry name" value="PROTEIN SPA1-RELATED 2"/>
    <property type="match status" value="1"/>
</dbReference>
<dbReference type="SMART" id="SM00320">
    <property type="entry name" value="WD40"/>
    <property type="match status" value="7"/>
</dbReference>
<dbReference type="PROSITE" id="PS50082">
    <property type="entry name" value="WD_REPEATS_2"/>
    <property type="match status" value="2"/>
</dbReference>
<keyword evidence="2" id="KW-0677">Repeat</keyword>
<dbReference type="SUPFAM" id="SSF50978">
    <property type="entry name" value="WD40 repeat-like"/>
    <property type="match status" value="1"/>
</dbReference>
<dbReference type="InterPro" id="IPR036322">
    <property type="entry name" value="WD40_repeat_dom_sf"/>
</dbReference>
<evidence type="ECO:0000256" key="1">
    <source>
        <dbReference type="ARBA" id="ARBA00022574"/>
    </source>
</evidence>
<dbReference type="Gene3D" id="2.130.10.10">
    <property type="entry name" value="YVTN repeat-like/Quinoprotein amine dehydrogenase"/>
    <property type="match status" value="1"/>
</dbReference>
<keyword evidence="1 3" id="KW-0853">WD repeat</keyword>
<reference evidence="4 5" key="1">
    <citation type="journal article" date="2012" name="Genome Biol.">
        <title>The genome of the polar eukaryotic microalga coccomyxa subellipsoidea reveals traits of cold adaptation.</title>
        <authorList>
            <person name="Blanc G."/>
            <person name="Agarkova I."/>
            <person name="Grimwood J."/>
            <person name="Kuo A."/>
            <person name="Brueggeman A."/>
            <person name="Dunigan D."/>
            <person name="Gurnon J."/>
            <person name="Ladunga I."/>
            <person name="Lindquist E."/>
            <person name="Lucas S."/>
            <person name="Pangilinan J."/>
            <person name="Proschold T."/>
            <person name="Salamov A."/>
            <person name="Schmutz J."/>
            <person name="Weeks D."/>
            <person name="Yamada T."/>
            <person name="Claverie J.M."/>
            <person name="Grigoriev I."/>
            <person name="Van Etten J."/>
            <person name="Lomsadze A."/>
            <person name="Borodovsky M."/>
        </authorList>
    </citation>
    <scope>NUCLEOTIDE SEQUENCE [LARGE SCALE GENOMIC DNA]</scope>
    <source>
        <strain evidence="4 5">C-169</strain>
    </source>
</reference>
<dbReference type="InterPro" id="IPR015943">
    <property type="entry name" value="WD40/YVTN_repeat-like_dom_sf"/>
</dbReference>
<dbReference type="OrthoDB" id="273771at2759"/>
<dbReference type="eggNOG" id="KOG1033">
    <property type="taxonomic scope" value="Eukaryota"/>
</dbReference>
<dbReference type="RefSeq" id="XP_005644912.1">
    <property type="nucleotide sequence ID" value="XM_005644855.1"/>
</dbReference>
<dbReference type="PRINTS" id="PR00320">
    <property type="entry name" value="GPROTEINBRPT"/>
</dbReference>
<name>I0YPP9_COCSC</name>